<evidence type="ECO:0000313" key="3">
    <source>
        <dbReference type="EMBL" id="MBO8475605.1"/>
    </source>
</evidence>
<keyword evidence="1" id="KW-0479">Metal-binding</keyword>
<evidence type="ECO:0000256" key="1">
    <source>
        <dbReference type="ARBA" id="ARBA00022723"/>
    </source>
</evidence>
<dbReference type="GO" id="GO:0046872">
    <property type="term" value="F:metal ion binding"/>
    <property type="evidence" value="ECO:0007669"/>
    <property type="project" value="UniProtKB-KW"/>
</dbReference>
<dbReference type="EMBL" id="JADIMC010000018">
    <property type="protein sequence ID" value="MBO8475605.1"/>
    <property type="molecule type" value="Genomic_DNA"/>
</dbReference>
<reference evidence="3" key="2">
    <citation type="journal article" date="2021" name="PeerJ">
        <title>Extensive microbial diversity within the chicken gut microbiome revealed by metagenomics and culture.</title>
        <authorList>
            <person name="Gilroy R."/>
            <person name="Ravi A."/>
            <person name="Getino M."/>
            <person name="Pursley I."/>
            <person name="Horton D.L."/>
            <person name="Alikhan N.F."/>
            <person name="Baker D."/>
            <person name="Gharbi K."/>
            <person name="Hall N."/>
            <person name="Watson M."/>
            <person name="Adriaenssens E.M."/>
            <person name="Foster-Nyarko E."/>
            <person name="Jarju S."/>
            <person name="Secka A."/>
            <person name="Antonio M."/>
            <person name="Oren A."/>
            <person name="Chaudhuri R.R."/>
            <person name="La Ragione R."/>
            <person name="Hildebrand F."/>
            <person name="Pallen M.J."/>
        </authorList>
    </citation>
    <scope>NUCLEOTIDE SEQUENCE</scope>
    <source>
        <strain evidence="3">6919</strain>
    </source>
</reference>
<dbReference type="InterPro" id="IPR039461">
    <property type="entry name" value="Peptidase_M49"/>
</dbReference>
<sequence>MNKTFIASSLAAVALALGSCSSDKNTETEDFNYKVDRFADIEVLRYKVTDFEQLTPKQKELVYYLTEAALYGRDILTDQNGRYNLAIRTILEEIYKNYTGDKESADYKGFVEYLKQVWFANGIYHHYSTDKFTPKFSQDFFVAEVGKLPADKLPLADGQTVEALLAEITPVIFDPTVLPKRVNQIAGQDLIATSANNYYGVGVTQAEVEAFYNAMKVPGDTAPVSYGLNSRLVKKDGKLVEETYKIGGRYGAAIEKIVENLKKAEAVAENDAQKQTIAKLIEYYTTGNLKTFDEYSILWVDDTASKVDFVNGFIENYGDPLGYKGAWESIVNFKNEKASHRTEVISQNAQWFEQNSPVDSRFKKENVKGVTAKVITAAMLAGDAYPATPIGINLPNANWIRASHGSKSVTLENITEAYDQASHGDGFNEEFVIDKETSDLMDKYLFIVDNMHTDLHECLGHASGKLLPGVHDDALKEHGSTLEETRADLFALYYLADPKLLELGLLDNKDAYKAEYYKYILNGLMTQLMRIELGKNIEEAHMRNRQLISKWVYEKGKAENVIEMIKKDGKTFIRINDYEKLRGLFGQLLAEVQRIKSEGDYEAGCKLVEDYGVKVDQELHKEVLDRYAKLNIAPYKGFVNPVYTPVTDENGNITDVKVDYTEGYIDQMLRYSEDYSPLTK</sequence>
<gene>
    <name evidence="3" type="ORF">IAB88_01270</name>
</gene>
<name>A0A9D9INN3_9BACT</name>
<dbReference type="Gene3D" id="3.30.540.30">
    <property type="match status" value="2"/>
</dbReference>
<reference evidence="3" key="1">
    <citation type="submission" date="2020-10" db="EMBL/GenBank/DDBJ databases">
        <authorList>
            <person name="Gilroy R."/>
        </authorList>
    </citation>
    <scope>NUCLEOTIDE SEQUENCE</scope>
    <source>
        <strain evidence="3">6919</strain>
    </source>
</reference>
<dbReference type="PANTHER" id="PTHR23422:SF11">
    <property type="entry name" value="DIPEPTIDYL PEPTIDASE 3"/>
    <property type="match status" value="1"/>
</dbReference>
<dbReference type="Pfam" id="PF03571">
    <property type="entry name" value="Peptidase_M49"/>
    <property type="match status" value="2"/>
</dbReference>
<evidence type="ECO:0000256" key="2">
    <source>
        <dbReference type="ARBA" id="ARBA00022801"/>
    </source>
</evidence>
<dbReference type="GO" id="GO:0016787">
    <property type="term" value="F:hydrolase activity"/>
    <property type="evidence" value="ECO:0007669"/>
    <property type="project" value="UniProtKB-KW"/>
</dbReference>
<protein>
    <submittedName>
        <fullName evidence="3">Dihydrofolate reductase</fullName>
    </submittedName>
</protein>
<accession>A0A9D9INN3</accession>
<proteinExistence type="predicted"/>
<evidence type="ECO:0000313" key="4">
    <source>
        <dbReference type="Proteomes" id="UP000823598"/>
    </source>
</evidence>
<keyword evidence="2" id="KW-0378">Hydrolase</keyword>
<comment type="caution">
    <text evidence="3">The sequence shown here is derived from an EMBL/GenBank/DDBJ whole genome shotgun (WGS) entry which is preliminary data.</text>
</comment>
<organism evidence="3 4">
    <name type="scientific">Candidatus Limisoma faecipullorum</name>
    <dbReference type="NCBI Taxonomy" id="2840854"/>
    <lineage>
        <taxon>Bacteria</taxon>
        <taxon>Pseudomonadati</taxon>
        <taxon>Bacteroidota</taxon>
        <taxon>Bacteroidia</taxon>
        <taxon>Bacteroidales</taxon>
        <taxon>Candidatus Limisoma</taxon>
    </lineage>
</organism>
<dbReference type="PROSITE" id="PS51257">
    <property type="entry name" value="PROKAR_LIPOPROTEIN"/>
    <property type="match status" value="1"/>
</dbReference>
<dbReference type="Proteomes" id="UP000823598">
    <property type="component" value="Unassembled WGS sequence"/>
</dbReference>
<dbReference type="AlphaFoldDB" id="A0A9D9INN3"/>
<dbReference type="PANTHER" id="PTHR23422">
    <property type="entry name" value="DIPEPTIDYL PEPTIDASE III-RELATED"/>
    <property type="match status" value="1"/>
</dbReference>